<dbReference type="OrthoDB" id="9810952at2"/>
<evidence type="ECO:0000256" key="5">
    <source>
        <dbReference type="ARBA" id="ARBA00022989"/>
    </source>
</evidence>
<keyword evidence="6" id="KW-0406">Ion transport</keyword>
<evidence type="ECO:0000256" key="6">
    <source>
        <dbReference type="ARBA" id="ARBA00023065"/>
    </source>
</evidence>
<dbReference type="Proteomes" id="UP000019205">
    <property type="component" value="Chromosome"/>
</dbReference>
<feature type="transmembrane region" description="Helical" evidence="8">
    <location>
        <begin position="250"/>
        <end position="269"/>
    </location>
</feature>
<dbReference type="PANTHER" id="PTHR32024:SF1">
    <property type="entry name" value="KTR SYSTEM POTASSIUM UPTAKE PROTEIN B"/>
    <property type="match status" value="1"/>
</dbReference>
<organism evidence="9 10">
    <name type="scientific">Congregibacter litoralis KT71</name>
    <dbReference type="NCBI Taxonomy" id="314285"/>
    <lineage>
        <taxon>Bacteria</taxon>
        <taxon>Pseudomonadati</taxon>
        <taxon>Pseudomonadota</taxon>
        <taxon>Gammaproteobacteria</taxon>
        <taxon>Cellvibrionales</taxon>
        <taxon>Halieaceae</taxon>
        <taxon>Congregibacter</taxon>
    </lineage>
</organism>
<dbReference type="GO" id="GO:0005886">
    <property type="term" value="C:plasma membrane"/>
    <property type="evidence" value="ECO:0007669"/>
    <property type="project" value="UniProtKB-SubCell"/>
</dbReference>
<reference evidence="9 10" key="1">
    <citation type="journal article" date="2007" name="Proc. Natl. Acad. Sci. U.S.A.">
        <title>Characterization of a marine gammaproteobacterium capable of aerobic anoxygenic photosynthesis.</title>
        <authorList>
            <person name="Fuchs B.M."/>
            <person name="Spring S."/>
            <person name="Teeling H."/>
            <person name="Quast C."/>
            <person name="Wulf J."/>
            <person name="Schattenhofer M."/>
            <person name="Yan S."/>
            <person name="Ferriera S."/>
            <person name="Johnson J."/>
            <person name="Glockner F.O."/>
            <person name="Amann R."/>
        </authorList>
    </citation>
    <scope>NUCLEOTIDE SEQUENCE [LARGE SCALE GENOMIC DNA]</scope>
    <source>
        <strain evidence="9">KT71</strain>
    </source>
</reference>
<comment type="caution">
    <text evidence="9">The sequence shown here is derived from an EMBL/GenBank/DDBJ whole genome shotgun (WGS) entry which is preliminary data.</text>
</comment>
<evidence type="ECO:0000256" key="4">
    <source>
        <dbReference type="ARBA" id="ARBA00022692"/>
    </source>
</evidence>
<evidence type="ECO:0000313" key="10">
    <source>
        <dbReference type="Proteomes" id="UP000019205"/>
    </source>
</evidence>
<reference evidence="9 10" key="2">
    <citation type="journal article" date="2009" name="PLoS ONE">
        <title>The photosynthetic apparatus and its regulation in the aerobic gammaproteobacterium Congregibacter litoralis gen. nov., sp. nov.</title>
        <authorList>
            <person name="Spring S."/>
            <person name="Lunsdorf H."/>
            <person name="Fuchs B.M."/>
            <person name="Tindall B.J."/>
        </authorList>
    </citation>
    <scope>NUCLEOTIDE SEQUENCE [LARGE SCALE GENOMIC DNA]</scope>
    <source>
        <strain evidence="9">KT71</strain>
    </source>
</reference>
<keyword evidence="3" id="KW-1003">Cell membrane</keyword>
<dbReference type="GO" id="GO:0008324">
    <property type="term" value="F:monoatomic cation transmembrane transporter activity"/>
    <property type="evidence" value="ECO:0007669"/>
    <property type="project" value="InterPro"/>
</dbReference>
<feature type="transmembrane region" description="Helical" evidence="8">
    <location>
        <begin position="367"/>
        <end position="389"/>
    </location>
</feature>
<dbReference type="EMBL" id="AAOA02000003">
    <property type="protein sequence ID" value="EAQ98825.1"/>
    <property type="molecule type" value="Genomic_DNA"/>
</dbReference>
<evidence type="ECO:0000256" key="8">
    <source>
        <dbReference type="SAM" id="Phobius"/>
    </source>
</evidence>
<dbReference type="InterPro" id="IPR003445">
    <property type="entry name" value="Cat_transpt"/>
</dbReference>
<dbReference type="PANTHER" id="PTHR32024">
    <property type="entry name" value="TRK SYSTEM POTASSIUM UPTAKE PROTEIN TRKG-RELATED"/>
    <property type="match status" value="1"/>
</dbReference>
<dbReference type="eggNOG" id="COG0168">
    <property type="taxonomic scope" value="Bacteria"/>
</dbReference>
<dbReference type="Pfam" id="PF02386">
    <property type="entry name" value="TrkH"/>
    <property type="match status" value="1"/>
</dbReference>
<evidence type="ECO:0000256" key="2">
    <source>
        <dbReference type="ARBA" id="ARBA00022448"/>
    </source>
</evidence>
<keyword evidence="10" id="KW-1185">Reference proteome</keyword>
<keyword evidence="5 8" id="KW-1133">Transmembrane helix</keyword>
<evidence type="ECO:0000313" key="9">
    <source>
        <dbReference type="EMBL" id="EAQ98825.1"/>
    </source>
</evidence>
<accession>A4A4V4</accession>
<protein>
    <submittedName>
        <fullName evidence="9">Trk-type K+ transport system, membrane component</fullName>
    </submittedName>
</protein>
<dbReference type="STRING" id="314285.KT71_09367"/>
<keyword evidence="2" id="KW-0813">Transport</keyword>
<name>A4A4V4_9GAMM</name>
<dbReference type="AlphaFoldDB" id="A4A4V4"/>
<gene>
    <name evidence="9" type="ORF">KT71_09367</name>
</gene>
<dbReference type="HOGENOM" id="CLU_026429_0_1_6"/>
<proteinExistence type="predicted"/>
<feature type="transmembrane region" description="Helical" evidence="8">
    <location>
        <begin position="179"/>
        <end position="198"/>
    </location>
</feature>
<keyword evidence="4 8" id="KW-0812">Transmembrane</keyword>
<feature type="transmembrane region" description="Helical" evidence="8">
    <location>
        <begin position="310"/>
        <end position="331"/>
    </location>
</feature>
<keyword evidence="7 8" id="KW-0472">Membrane</keyword>
<dbReference type="RefSeq" id="WP_008294301.1">
    <property type="nucleotide sequence ID" value="NZ_CM002299.1"/>
</dbReference>
<feature type="transmembrane region" description="Helical" evidence="8">
    <location>
        <begin position="210"/>
        <end position="230"/>
    </location>
</feature>
<feature type="transmembrane region" description="Helical" evidence="8">
    <location>
        <begin position="281"/>
        <end position="298"/>
    </location>
</feature>
<evidence type="ECO:0000256" key="1">
    <source>
        <dbReference type="ARBA" id="ARBA00004651"/>
    </source>
</evidence>
<feature type="transmembrane region" description="Helical" evidence="8">
    <location>
        <begin position="95"/>
        <end position="120"/>
    </location>
</feature>
<sequence length="466" mass="49714">MSGKAPKHSSGAKAPVMGLGRLLSGMLRRIPPVWSIVIGYAAYMVVLFAFLSLPTAQSTYPATGLDHAFVAVSAVSTTGLSTVDVGNTYSFWGELAILLAIQAGGLGYMTLGSFVLLTMGNGLSANRIRIGRLAFHLPPTFALRLFLIRVVAYTVLIELIGAIILWTQFSEVTGTFDRAWAAAFHSISAFCTAGFSIFPNSLEQYRSNYVVNAVVICLSLAGALGFILFNDVWSKIKDWSNHHFSLTSKVILMSTLISILLATMVLYVFENALFNLPAEEHLAVALFQATSALTTVGFDTYPVSRFAHSGLFLLMLLMTLGASPAGTGGGLKSTTWMTGIGTLTTALSHRRPGQVFAFGREIPTRRVIAAFAAITLYVLFLFVGTFTLLSVEPSIAIADLSFEAASALGTVGLSTGITADLGSAGRWTIMILMFIGRVGPLTVALALSSMLPESDHEGQPEEDLAL</sequence>
<comment type="subcellular location">
    <subcellularLocation>
        <location evidence="1">Cell membrane</location>
        <topology evidence="1">Multi-pass membrane protein</topology>
    </subcellularLocation>
</comment>
<evidence type="ECO:0000256" key="7">
    <source>
        <dbReference type="ARBA" id="ARBA00023136"/>
    </source>
</evidence>
<feature type="transmembrane region" description="Helical" evidence="8">
    <location>
        <begin position="141"/>
        <end position="167"/>
    </location>
</feature>
<feature type="transmembrane region" description="Helical" evidence="8">
    <location>
        <begin position="33"/>
        <end position="53"/>
    </location>
</feature>
<evidence type="ECO:0000256" key="3">
    <source>
        <dbReference type="ARBA" id="ARBA00022475"/>
    </source>
</evidence>
<feature type="transmembrane region" description="Helical" evidence="8">
    <location>
        <begin position="429"/>
        <end position="451"/>
    </location>
</feature>
<dbReference type="GO" id="GO:0030001">
    <property type="term" value="P:metal ion transport"/>
    <property type="evidence" value="ECO:0007669"/>
    <property type="project" value="UniProtKB-ARBA"/>
</dbReference>